<dbReference type="GO" id="GO:0016020">
    <property type="term" value="C:membrane"/>
    <property type="evidence" value="ECO:0007669"/>
    <property type="project" value="InterPro"/>
</dbReference>
<reference evidence="4" key="3">
    <citation type="journal article" date="2014" name="Nature">
        <title>Elephant shark genome provides unique insights into gnathostome evolution.</title>
        <authorList>
            <consortium name="International Elephant Shark Genome Sequencing Consortium"/>
            <person name="Venkatesh B."/>
            <person name="Lee A.P."/>
            <person name="Ravi V."/>
            <person name="Maurya A.K."/>
            <person name="Lian M.M."/>
            <person name="Swann J.B."/>
            <person name="Ohta Y."/>
            <person name="Flajnik M.F."/>
            <person name="Sutoh Y."/>
            <person name="Kasahara M."/>
            <person name="Hoon S."/>
            <person name="Gangu V."/>
            <person name="Roy S.W."/>
            <person name="Irimia M."/>
            <person name="Korzh V."/>
            <person name="Kondrychyn I."/>
            <person name="Lim Z.W."/>
            <person name="Tay B.H."/>
            <person name="Tohari S."/>
            <person name="Kong K.W."/>
            <person name="Ho S."/>
            <person name="Lorente-Galdos B."/>
            <person name="Quilez J."/>
            <person name="Marques-Bonet T."/>
            <person name="Raney B.J."/>
            <person name="Ingham P.W."/>
            <person name="Tay A."/>
            <person name="Hillier L.W."/>
            <person name="Minx P."/>
            <person name="Boehm T."/>
            <person name="Wilson R.K."/>
            <person name="Brenner S."/>
            <person name="Warren W.C."/>
        </authorList>
    </citation>
    <scope>NUCLEOTIDE SEQUENCE [LARGE SCALE GENOMIC DNA]</scope>
</reference>
<evidence type="ECO:0000313" key="3">
    <source>
        <dbReference type="Ensembl" id="ENSCMIP00000001859.1"/>
    </source>
</evidence>
<dbReference type="InterPro" id="IPR007875">
    <property type="entry name" value="Sprouty"/>
</dbReference>
<reference evidence="3" key="4">
    <citation type="submission" date="2025-08" db="UniProtKB">
        <authorList>
            <consortium name="Ensembl"/>
        </authorList>
    </citation>
    <scope>IDENTIFICATION</scope>
</reference>
<dbReference type="GO" id="GO:0005829">
    <property type="term" value="C:cytosol"/>
    <property type="evidence" value="ECO:0007669"/>
    <property type="project" value="TreeGrafter"/>
</dbReference>
<comment type="similarity">
    <text evidence="1">Belongs to the sprouty family.</text>
</comment>
<dbReference type="GO" id="GO:0048513">
    <property type="term" value="P:animal organ development"/>
    <property type="evidence" value="ECO:0007669"/>
    <property type="project" value="TreeGrafter"/>
</dbReference>
<sequence length="323" mass="35172">MEPRIPLRNLEDPNAFVLQPFLDSVSSSNSNRPLNNPAILPMDQMKASRAENHYVDSPIALQPGRRRSLEQPGELGLPAWTARTWTTRTARPGSIVSSASGSSDQRLLDHPSPSPVGEQGCPRAWQRPQLSKGRALLCECCGKCKCAQCASPRTLPSCLVCGQVCLCSPQSLVNYATCMCLVKGFFYHCGRGCCLGADKPCCCTPRARAGCCARWCCMGAVSLLLPCLLCYPPATGCVKLSQKLYDAVSRPGCRCKHSNSVYRKVPGVPRLQRWGETSLMWVHGWVCGGVGWGGCWVRGGWGRRKIGMLGAVRERECVGHLTT</sequence>
<name>A0A4W3GVC0_CALMI</name>
<proteinExistence type="inferred from homology"/>
<dbReference type="AlphaFoldDB" id="A0A4W3GVC0"/>
<dbReference type="GO" id="GO:0046580">
    <property type="term" value="P:negative regulation of Ras protein signal transduction"/>
    <property type="evidence" value="ECO:0007669"/>
    <property type="project" value="TreeGrafter"/>
</dbReference>
<dbReference type="OMA" id="CEADNTH"/>
<dbReference type="PANTHER" id="PTHR12365">
    <property type="entry name" value="SPROUTY"/>
    <property type="match status" value="1"/>
</dbReference>
<feature type="compositionally biased region" description="Low complexity" evidence="2">
    <location>
        <begin position="91"/>
        <end position="103"/>
    </location>
</feature>
<dbReference type="Proteomes" id="UP000314986">
    <property type="component" value="Unassembled WGS sequence"/>
</dbReference>
<dbReference type="GeneTree" id="ENSGT00950000183055"/>
<dbReference type="Pfam" id="PF05210">
    <property type="entry name" value="Sprouty"/>
    <property type="match status" value="1"/>
</dbReference>
<dbReference type="PROSITE" id="PS51227">
    <property type="entry name" value="SPR"/>
    <property type="match status" value="1"/>
</dbReference>
<evidence type="ECO:0000313" key="4">
    <source>
        <dbReference type="Proteomes" id="UP000314986"/>
    </source>
</evidence>
<reference evidence="4" key="2">
    <citation type="journal article" date="2007" name="PLoS Biol.">
        <title>Survey sequencing and comparative analysis of the elephant shark (Callorhinchus milii) genome.</title>
        <authorList>
            <person name="Venkatesh B."/>
            <person name="Kirkness E.F."/>
            <person name="Loh Y.H."/>
            <person name="Halpern A.L."/>
            <person name="Lee A.P."/>
            <person name="Johnson J."/>
            <person name="Dandona N."/>
            <person name="Viswanathan L.D."/>
            <person name="Tay A."/>
            <person name="Venter J.C."/>
            <person name="Strausberg R.L."/>
            <person name="Brenner S."/>
        </authorList>
    </citation>
    <scope>NUCLEOTIDE SEQUENCE [LARGE SCALE GENOMIC DNA]</scope>
</reference>
<evidence type="ECO:0000256" key="2">
    <source>
        <dbReference type="SAM" id="MobiDB-lite"/>
    </source>
</evidence>
<dbReference type="InterPro" id="IPR051192">
    <property type="entry name" value="Sprouty_domain"/>
</dbReference>
<organism evidence="3 4">
    <name type="scientific">Callorhinchus milii</name>
    <name type="common">Ghost shark</name>
    <dbReference type="NCBI Taxonomy" id="7868"/>
    <lineage>
        <taxon>Eukaryota</taxon>
        <taxon>Metazoa</taxon>
        <taxon>Chordata</taxon>
        <taxon>Craniata</taxon>
        <taxon>Vertebrata</taxon>
        <taxon>Chondrichthyes</taxon>
        <taxon>Holocephali</taxon>
        <taxon>Chimaeriformes</taxon>
        <taxon>Callorhinchidae</taxon>
        <taxon>Callorhinchus</taxon>
    </lineage>
</organism>
<dbReference type="Ensembl" id="ENSCMIT00000001931.1">
    <property type="protein sequence ID" value="ENSCMIP00000001859.1"/>
    <property type="gene ID" value="ENSCMIG00000001159.1"/>
</dbReference>
<evidence type="ECO:0000256" key="1">
    <source>
        <dbReference type="ARBA" id="ARBA00010964"/>
    </source>
</evidence>
<feature type="region of interest" description="Disordered" evidence="2">
    <location>
        <begin position="91"/>
        <end position="121"/>
    </location>
</feature>
<dbReference type="STRING" id="7868.ENSCMIP00000001859"/>
<dbReference type="PANTHER" id="PTHR12365:SF6">
    <property type="entry name" value="PROTEIN SPROUTY HOMOLOG 4"/>
    <property type="match status" value="1"/>
</dbReference>
<reference evidence="3" key="5">
    <citation type="submission" date="2025-09" db="UniProtKB">
        <authorList>
            <consortium name="Ensembl"/>
        </authorList>
    </citation>
    <scope>IDENTIFICATION</scope>
</reference>
<dbReference type="GO" id="GO:0040037">
    <property type="term" value="P:negative regulation of fibroblast growth factor receptor signaling pathway"/>
    <property type="evidence" value="ECO:0007669"/>
    <property type="project" value="TreeGrafter"/>
</dbReference>
<reference evidence="4" key="1">
    <citation type="journal article" date="2006" name="Science">
        <title>Ancient noncoding elements conserved in the human genome.</title>
        <authorList>
            <person name="Venkatesh B."/>
            <person name="Kirkness E.F."/>
            <person name="Loh Y.H."/>
            <person name="Halpern A.L."/>
            <person name="Lee A.P."/>
            <person name="Johnson J."/>
            <person name="Dandona N."/>
            <person name="Viswanathan L.D."/>
            <person name="Tay A."/>
            <person name="Venter J.C."/>
            <person name="Strausberg R.L."/>
            <person name="Brenner S."/>
        </authorList>
    </citation>
    <scope>NUCLEOTIDE SEQUENCE [LARGE SCALE GENOMIC DNA]</scope>
</reference>
<accession>A0A4W3GVC0</accession>
<keyword evidence="4" id="KW-1185">Reference proteome</keyword>
<dbReference type="InParanoid" id="A0A4W3GVC0"/>
<protein>
    <submittedName>
        <fullName evidence="3">Sprouty homolog 4 (Drosophila)</fullName>
    </submittedName>
</protein>